<sequence>MRKRIAAWVAVTATILFISAAHAAHAADTTASVAAAAIGPVIENVLGAIGVIAGGYAVRLIHRAVVWLGLEQDARVRAYLEDATLNAIDYAIHQLGGAIRTPEAKTQAVEVAVNYLRRRVPDALSRFDLAGADGAADLWDYVTARLPGRSANG</sequence>
<keyword evidence="3" id="KW-1185">Reference proteome</keyword>
<dbReference type="KEGG" id="tmo:TMO_2388"/>
<proteinExistence type="predicted"/>
<evidence type="ECO:0000313" key="2">
    <source>
        <dbReference type="EMBL" id="AFK54226.1"/>
    </source>
</evidence>
<protein>
    <submittedName>
        <fullName evidence="2">Uncharacterized protein</fullName>
    </submittedName>
</protein>
<feature type="signal peptide" evidence="1">
    <location>
        <begin position="1"/>
        <end position="26"/>
    </location>
</feature>
<dbReference type="AlphaFoldDB" id="I3TN88"/>
<gene>
    <name evidence="2" type="ordered locus">TMO_2388</name>
</gene>
<dbReference type="Proteomes" id="UP000005258">
    <property type="component" value="Chromosome"/>
</dbReference>
<dbReference type="HOGENOM" id="CLU_1712457_0_0_5"/>
<feature type="chain" id="PRO_5003680239" evidence="1">
    <location>
        <begin position="27"/>
        <end position="153"/>
    </location>
</feature>
<evidence type="ECO:0000313" key="3">
    <source>
        <dbReference type="Proteomes" id="UP000005258"/>
    </source>
</evidence>
<keyword evidence="1" id="KW-0732">Signal</keyword>
<organism evidence="2 3">
    <name type="scientific">Tistrella mobilis (strain KA081020-065)</name>
    <dbReference type="NCBI Taxonomy" id="1110502"/>
    <lineage>
        <taxon>Bacteria</taxon>
        <taxon>Pseudomonadati</taxon>
        <taxon>Pseudomonadota</taxon>
        <taxon>Alphaproteobacteria</taxon>
        <taxon>Geminicoccales</taxon>
        <taxon>Geminicoccaceae</taxon>
        <taxon>Tistrella</taxon>
    </lineage>
</organism>
<name>I3TN88_TISMK</name>
<evidence type="ECO:0000256" key="1">
    <source>
        <dbReference type="SAM" id="SignalP"/>
    </source>
</evidence>
<dbReference type="RefSeq" id="WP_014745903.1">
    <property type="nucleotide sequence ID" value="NC_017956.1"/>
</dbReference>
<dbReference type="STRING" id="1110502.TMO_2388"/>
<reference evidence="2 3" key="1">
    <citation type="journal article" date="2012" name="J. Am. Chem. Soc.">
        <title>Bacterial biosynthesis and maturation of the didemnin anti-cancer agents.</title>
        <authorList>
            <person name="Xu Y."/>
            <person name="Kersten R.D."/>
            <person name="Nam S.J."/>
            <person name="Lu L."/>
            <person name="Al-Suwailem A.M."/>
            <person name="Zheng H."/>
            <person name="Fenical W."/>
            <person name="Dorrestein P.C."/>
            <person name="Moore B.S."/>
            <person name="Qian P.Y."/>
        </authorList>
    </citation>
    <scope>NUCLEOTIDE SEQUENCE [LARGE SCALE GENOMIC DNA]</scope>
    <source>
        <strain evidence="2 3">KA081020-065</strain>
    </source>
</reference>
<accession>I3TN88</accession>
<dbReference type="EMBL" id="CP003236">
    <property type="protein sequence ID" value="AFK54226.1"/>
    <property type="molecule type" value="Genomic_DNA"/>
</dbReference>